<organism evidence="2 3">
    <name type="scientific">Trinickia soli</name>
    <dbReference type="NCBI Taxonomy" id="380675"/>
    <lineage>
        <taxon>Bacteria</taxon>
        <taxon>Pseudomonadati</taxon>
        <taxon>Pseudomonadota</taxon>
        <taxon>Betaproteobacteria</taxon>
        <taxon>Burkholderiales</taxon>
        <taxon>Burkholderiaceae</taxon>
        <taxon>Trinickia</taxon>
    </lineage>
</organism>
<proteinExistence type="predicted"/>
<evidence type="ECO:0000313" key="2">
    <source>
        <dbReference type="EMBL" id="PMS26215.1"/>
    </source>
</evidence>
<accession>A0A2N7WA11</accession>
<comment type="caution">
    <text evidence="2">The sequence shown here is derived from an EMBL/GenBank/DDBJ whole genome shotgun (WGS) entry which is preliminary data.</text>
</comment>
<dbReference type="EMBL" id="PNYB01000005">
    <property type="protein sequence ID" value="PMS26215.1"/>
    <property type="molecule type" value="Genomic_DNA"/>
</dbReference>
<feature type="signal peptide" evidence="1">
    <location>
        <begin position="1"/>
        <end position="27"/>
    </location>
</feature>
<evidence type="ECO:0000256" key="1">
    <source>
        <dbReference type="SAM" id="SignalP"/>
    </source>
</evidence>
<name>A0A2N7WA11_9BURK</name>
<gene>
    <name evidence="2" type="ORF">C0Z19_08295</name>
</gene>
<feature type="chain" id="PRO_5014918549" evidence="1">
    <location>
        <begin position="28"/>
        <end position="124"/>
    </location>
</feature>
<sequence length="124" mass="13177">MISLGKKMKKKFLWIMLGLSATFAVSAHPLPLIIEDEGLAAVSDEISSMVYQDKSFDSFKNYSCKVVGEKAALSESAAVEAYFLTTADACGWGAAFGPMWLVRTSGGEGSIVFSTGGCSIYAGR</sequence>
<evidence type="ECO:0000313" key="3">
    <source>
        <dbReference type="Proteomes" id="UP000235347"/>
    </source>
</evidence>
<dbReference type="Proteomes" id="UP000235347">
    <property type="component" value="Unassembled WGS sequence"/>
</dbReference>
<reference evidence="2 3" key="1">
    <citation type="submission" date="2018-01" db="EMBL/GenBank/DDBJ databases">
        <title>Whole genome analyses suggest that Burkholderia sensu lato contains two further novel genera in the rhizoxinica-symbiotica group Mycetohabitans gen. nov., and Trinickia gen. nov.: implications for the evolution of diazotrophy and nodulation in the Burkholderiaceae.</title>
        <authorList>
            <person name="Estrada-de los Santos P."/>
            <person name="Palmer M."/>
            <person name="Chavez-Ramirez B."/>
            <person name="Beukes C."/>
            <person name="Steenkamp E.T."/>
            <person name="Hirsch A.M."/>
            <person name="Manyaka P."/>
            <person name="Maluk M."/>
            <person name="Lafos M."/>
            <person name="Crook M."/>
            <person name="Gross E."/>
            <person name="Simon M.F."/>
            <person name="Bueno dos Reis Junior F."/>
            <person name="Poole P.S."/>
            <person name="Venter S.N."/>
            <person name="James E.K."/>
        </authorList>
    </citation>
    <scope>NUCLEOTIDE SEQUENCE [LARGE SCALE GENOMIC DNA]</scope>
    <source>
        <strain evidence="2 3">GP25-8</strain>
    </source>
</reference>
<dbReference type="AlphaFoldDB" id="A0A2N7WA11"/>
<keyword evidence="1" id="KW-0732">Signal</keyword>
<keyword evidence="3" id="KW-1185">Reference proteome</keyword>
<protein>
    <submittedName>
        <fullName evidence="2">Uncharacterized protein</fullName>
    </submittedName>
</protein>